<proteinExistence type="predicted"/>
<dbReference type="GO" id="GO:0046404">
    <property type="term" value="F:ATP-dependent polydeoxyribonucleotide 5'-hydroxyl-kinase activity"/>
    <property type="evidence" value="ECO:0007669"/>
    <property type="project" value="TreeGrafter"/>
</dbReference>
<sequence>MMECILFVGIQASGKSTFYKETFFHTHVRINLDMLRTRHREHLFLMASLEAKQPFVIDNTNPTTEERRPYIELAKRHRFRVTGYFFEPDYEESVIRNDRRTGKSKVPTIGIRSALNKLQPPEWSEGFDALYRVRAAEGQFRVEPMR</sequence>
<dbReference type="PANTHER" id="PTHR12083:SF9">
    <property type="entry name" value="BIFUNCTIONAL POLYNUCLEOTIDE PHOSPHATASE_KINASE"/>
    <property type="match status" value="1"/>
</dbReference>
<name>A0A916NWI2_9BACL</name>
<reference evidence="1" key="1">
    <citation type="submission" date="2021-06" db="EMBL/GenBank/DDBJ databases">
        <authorList>
            <person name="Criscuolo A."/>
        </authorList>
    </citation>
    <scope>NUCLEOTIDE SEQUENCE</scope>
    <source>
        <strain evidence="1">CIP111600</strain>
    </source>
</reference>
<dbReference type="Proteomes" id="UP000693672">
    <property type="component" value="Unassembled WGS sequence"/>
</dbReference>
<dbReference type="PANTHER" id="PTHR12083">
    <property type="entry name" value="BIFUNCTIONAL POLYNUCLEOTIDE PHOSPHATASE/KINASE"/>
    <property type="match status" value="1"/>
</dbReference>
<dbReference type="GO" id="GO:0046403">
    <property type="term" value="F:polynucleotide 3'-phosphatase activity"/>
    <property type="evidence" value="ECO:0007669"/>
    <property type="project" value="TreeGrafter"/>
</dbReference>
<accession>A0A916NWI2</accession>
<dbReference type="Pfam" id="PF13671">
    <property type="entry name" value="AAA_33"/>
    <property type="match status" value="1"/>
</dbReference>
<organism evidence="1 2">
    <name type="scientific">Paenibacillus solanacearum</name>
    <dbReference type="NCBI Taxonomy" id="2048548"/>
    <lineage>
        <taxon>Bacteria</taxon>
        <taxon>Bacillati</taxon>
        <taxon>Bacillota</taxon>
        <taxon>Bacilli</taxon>
        <taxon>Bacillales</taxon>
        <taxon>Paenibacillaceae</taxon>
        <taxon>Paenibacillus</taxon>
    </lineage>
</organism>
<comment type="caution">
    <text evidence="1">The sequence shown here is derived from an EMBL/GenBank/DDBJ whole genome shotgun (WGS) entry which is preliminary data.</text>
</comment>
<keyword evidence="2" id="KW-1185">Reference proteome</keyword>
<evidence type="ECO:0008006" key="3">
    <source>
        <dbReference type="Google" id="ProtNLM"/>
    </source>
</evidence>
<gene>
    <name evidence="1" type="ORF">PAESOLCIP111_01980</name>
</gene>
<dbReference type="AlphaFoldDB" id="A0A916NWI2"/>
<evidence type="ECO:0000313" key="1">
    <source>
        <dbReference type="EMBL" id="CAG7617094.1"/>
    </source>
</evidence>
<dbReference type="GO" id="GO:0003690">
    <property type="term" value="F:double-stranded DNA binding"/>
    <property type="evidence" value="ECO:0007669"/>
    <property type="project" value="TreeGrafter"/>
</dbReference>
<evidence type="ECO:0000313" key="2">
    <source>
        <dbReference type="Proteomes" id="UP000693672"/>
    </source>
</evidence>
<dbReference type="EMBL" id="CAJVAS010000006">
    <property type="protein sequence ID" value="CAG7617094.1"/>
    <property type="molecule type" value="Genomic_DNA"/>
</dbReference>
<protein>
    <recommendedName>
        <fullName evidence="3">Kinase</fullName>
    </recommendedName>
</protein>
<dbReference type="GO" id="GO:0006281">
    <property type="term" value="P:DNA repair"/>
    <property type="evidence" value="ECO:0007669"/>
    <property type="project" value="TreeGrafter"/>
</dbReference>